<dbReference type="GO" id="GO:0005737">
    <property type="term" value="C:cytoplasm"/>
    <property type="evidence" value="ECO:0007669"/>
    <property type="project" value="UniProtKB-SubCell"/>
</dbReference>
<keyword evidence="4" id="KW-0863">Zinc-finger</keyword>
<evidence type="ECO:0000256" key="5">
    <source>
        <dbReference type="ARBA" id="ARBA00022833"/>
    </source>
</evidence>
<dbReference type="InterPro" id="IPR013083">
    <property type="entry name" value="Znf_RING/FYVE/PHD"/>
</dbReference>
<keyword evidence="8" id="KW-1185">Reference proteome</keyword>
<feature type="compositionally biased region" description="Basic residues" evidence="6">
    <location>
        <begin position="431"/>
        <end position="441"/>
    </location>
</feature>
<dbReference type="GeneID" id="20228228"/>
<dbReference type="eggNOG" id="KOG2164">
    <property type="taxonomic scope" value="Eukaryota"/>
</dbReference>
<evidence type="ECO:0000256" key="3">
    <source>
        <dbReference type="ARBA" id="ARBA00022723"/>
    </source>
</evidence>
<sequence length="452" mass="47653">MPVAARCGHVFCGPCVVRHAKMDDVSRSARCPCCGGPLRVGDLRPCRVRQRDAPPAAAKRAIELVLLRRPRSARAPRAHCERDDGDLCEPLGKLTACDGAAFDRAWARFDDAAAAAAAAADDSVERRDVAVAVEALAAVRAAAASRPRDAVDVPLDAAEKAYYFYGRRDGALEFLHPLFLKLLLAAAGGDSDALPRTLTATVSHVERVEQTEEARRRFPWAAHVPLGTDFALLDATKIAGDGDDAWAKRCADARRADEGLDAGLRERADAVRKERDRAKREEKRHAKHGEARLPKKADPFAYSRSDFGRLSSEAVPIPGAGARVGRDDDDDSDDGDGAEAAPALGSSPNQMSFAATVNRDLFSVASAFPELGGGRAPAPAPPPRWGRPAAPPAESAVVDDAGEAVDFGGSADLAGALATALAGVDAASPPRRGKKGGRKKVLLSSGGGRRYD</sequence>
<dbReference type="GO" id="GO:0045944">
    <property type="term" value="P:positive regulation of transcription by RNA polymerase II"/>
    <property type="evidence" value="ECO:0007669"/>
    <property type="project" value="TreeGrafter"/>
</dbReference>
<dbReference type="InParanoid" id="F0Y788"/>
<dbReference type="AlphaFoldDB" id="F0Y788"/>
<gene>
    <name evidence="7" type="ORF">AURANDRAFT_71455</name>
</gene>
<proteinExistence type="predicted"/>
<dbReference type="PANTHER" id="PTHR12983:SF9">
    <property type="entry name" value="E3 UBIQUITIN-PROTEIN LIGASE RNF10"/>
    <property type="match status" value="1"/>
</dbReference>
<feature type="compositionally biased region" description="Pro residues" evidence="6">
    <location>
        <begin position="378"/>
        <end position="391"/>
    </location>
</feature>
<keyword evidence="5" id="KW-0862">Zinc</keyword>
<dbReference type="OrthoDB" id="45152at2759"/>
<keyword evidence="3" id="KW-0479">Metal-binding</keyword>
<dbReference type="OMA" id="PRAHCER"/>
<dbReference type="SUPFAM" id="SSF57850">
    <property type="entry name" value="RING/U-box"/>
    <property type="match status" value="1"/>
</dbReference>
<dbReference type="PROSITE" id="PS00518">
    <property type="entry name" value="ZF_RING_1"/>
    <property type="match status" value="1"/>
</dbReference>
<dbReference type="InterPro" id="IPR039739">
    <property type="entry name" value="MAG2/RNF10"/>
</dbReference>
<dbReference type="Gene3D" id="3.30.40.10">
    <property type="entry name" value="Zinc/RING finger domain, C3HC4 (zinc finger)"/>
    <property type="match status" value="1"/>
</dbReference>
<evidence type="ECO:0000313" key="8">
    <source>
        <dbReference type="Proteomes" id="UP000002729"/>
    </source>
</evidence>
<dbReference type="Proteomes" id="UP000002729">
    <property type="component" value="Unassembled WGS sequence"/>
</dbReference>
<evidence type="ECO:0000256" key="4">
    <source>
        <dbReference type="ARBA" id="ARBA00022771"/>
    </source>
</evidence>
<dbReference type="EMBL" id="GL833126">
    <property type="protein sequence ID" value="EGB08948.1"/>
    <property type="molecule type" value="Genomic_DNA"/>
</dbReference>
<dbReference type="RefSeq" id="XP_009036081.1">
    <property type="nucleotide sequence ID" value="XM_009037833.1"/>
</dbReference>
<accession>F0Y788</accession>
<dbReference type="GO" id="GO:0008270">
    <property type="term" value="F:zinc ion binding"/>
    <property type="evidence" value="ECO:0007669"/>
    <property type="project" value="UniProtKB-KW"/>
</dbReference>
<feature type="region of interest" description="Disordered" evidence="6">
    <location>
        <begin position="423"/>
        <end position="452"/>
    </location>
</feature>
<evidence type="ECO:0000256" key="1">
    <source>
        <dbReference type="ARBA" id="ARBA00004496"/>
    </source>
</evidence>
<dbReference type="InterPro" id="IPR017907">
    <property type="entry name" value="Znf_RING_CS"/>
</dbReference>
<protein>
    <submittedName>
        <fullName evidence="7">Expressed protein</fullName>
    </submittedName>
</protein>
<dbReference type="KEGG" id="aaf:AURANDRAFT_71455"/>
<evidence type="ECO:0000313" key="7">
    <source>
        <dbReference type="EMBL" id="EGB08948.1"/>
    </source>
</evidence>
<reference evidence="7 8" key="1">
    <citation type="journal article" date="2011" name="Proc. Natl. Acad. Sci. U.S.A.">
        <title>Niche of harmful alga Aureococcus anophagefferens revealed through ecogenomics.</title>
        <authorList>
            <person name="Gobler C.J."/>
            <person name="Berry D.L."/>
            <person name="Dyhrman S.T."/>
            <person name="Wilhelm S.W."/>
            <person name="Salamov A."/>
            <person name="Lobanov A.V."/>
            <person name="Zhang Y."/>
            <person name="Collier J.L."/>
            <person name="Wurch L.L."/>
            <person name="Kustka A.B."/>
            <person name="Dill B.D."/>
            <person name="Shah M."/>
            <person name="VerBerkmoes N.C."/>
            <person name="Kuo A."/>
            <person name="Terry A."/>
            <person name="Pangilinan J."/>
            <person name="Lindquist E.A."/>
            <person name="Lucas S."/>
            <person name="Paulsen I.T."/>
            <person name="Hattenrath-Lehmann T.K."/>
            <person name="Talmage S.C."/>
            <person name="Walker E.A."/>
            <person name="Koch F."/>
            <person name="Burson A.M."/>
            <person name="Marcoval M.A."/>
            <person name="Tang Y.Z."/>
            <person name="Lecleir G.R."/>
            <person name="Coyne K.J."/>
            <person name="Berg G.M."/>
            <person name="Bertrand E.M."/>
            <person name="Saito M.A."/>
            <person name="Gladyshev V.N."/>
            <person name="Grigoriev I.V."/>
        </authorList>
    </citation>
    <scope>NUCLEOTIDE SEQUENCE [LARGE SCALE GENOMIC DNA]</scope>
    <source>
        <strain evidence="8">CCMP 1984</strain>
    </source>
</reference>
<feature type="region of interest" description="Disordered" evidence="6">
    <location>
        <begin position="267"/>
        <end position="298"/>
    </location>
</feature>
<evidence type="ECO:0000256" key="2">
    <source>
        <dbReference type="ARBA" id="ARBA00022490"/>
    </source>
</evidence>
<feature type="region of interest" description="Disordered" evidence="6">
    <location>
        <begin position="369"/>
        <end position="396"/>
    </location>
</feature>
<name>F0Y788_AURAN</name>
<dbReference type="PANTHER" id="PTHR12983">
    <property type="entry name" value="RING FINGER 10 FAMILY MEMBER"/>
    <property type="match status" value="1"/>
</dbReference>
<evidence type="ECO:0000256" key="6">
    <source>
        <dbReference type="SAM" id="MobiDB-lite"/>
    </source>
</evidence>
<keyword evidence="2" id="KW-0963">Cytoplasm</keyword>
<feature type="compositionally biased region" description="Acidic residues" evidence="6">
    <location>
        <begin position="327"/>
        <end position="337"/>
    </location>
</feature>
<dbReference type="GO" id="GO:0000976">
    <property type="term" value="F:transcription cis-regulatory region binding"/>
    <property type="evidence" value="ECO:0007669"/>
    <property type="project" value="TreeGrafter"/>
</dbReference>
<organism evidence="8">
    <name type="scientific">Aureococcus anophagefferens</name>
    <name type="common">Harmful bloom alga</name>
    <dbReference type="NCBI Taxonomy" id="44056"/>
    <lineage>
        <taxon>Eukaryota</taxon>
        <taxon>Sar</taxon>
        <taxon>Stramenopiles</taxon>
        <taxon>Ochrophyta</taxon>
        <taxon>Pelagophyceae</taxon>
        <taxon>Pelagomonadales</taxon>
        <taxon>Pelagomonadaceae</taxon>
        <taxon>Aureococcus</taxon>
    </lineage>
</organism>
<comment type="subcellular location">
    <subcellularLocation>
        <location evidence="1">Cytoplasm</location>
    </subcellularLocation>
</comment>
<feature type="region of interest" description="Disordered" evidence="6">
    <location>
        <begin position="311"/>
        <end position="352"/>
    </location>
</feature>